<accession>A0AAV6W1F9</accession>
<proteinExistence type="predicted"/>
<protein>
    <recommendedName>
        <fullName evidence="4">Fibroin heavy chain-like</fullName>
    </recommendedName>
</protein>
<reference evidence="2 3" key="1">
    <citation type="journal article" date="2022" name="Nat. Ecol. Evol.">
        <title>A masculinizing supergene underlies an exaggerated male reproductive morph in a spider.</title>
        <authorList>
            <person name="Hendrickx F."/>
            <person name="De Corte Z."/>
            <person name="Sonet G."/>
            <person name="Van Belleghem S.M."/>
            <person name="Kostlbacher S."/>
            <person name="Vangestel C."/>
        </authorList>
    </citation>
    <scope>NUCLEOTIDE SEQUENCE [LARGE SCALE GENOMIC DNA]</scope>
    <source>
        <strain evidence="2">W744_W776</strain>
    </source>
</reference>
<dbReference type="EMBL" id="JAFNEN010000003">
    <property type="protein sequence ID" value="KAG8201755.1"/>
    <property type="molecule type" value="Genomic_DNA"/>
</dbReference>
<sequence length="897" mass="89168">MNLVFSFLALLVSTNVCLAAVKGGRTTVGKGGIAGIGGGPHVHFGKGGAGGALHHSAVVADPISGSPVLVDQVTSLGGGAGGIKGAGLGAGSAQYTLGDGLFGQRRSYRVGASQYPYGLLGSDFYSFPQSLMTSPRNLYGRKSILGNNLSGLSPIGVAAGLRKGGVLVDPTTSQFSIGDAQIKTSLFGGRGLYRTGASSVPYGLMGSDYYSYPQQLLTQRRLGDTFGLGQSQILGGGSLFGAGDSQIRGGGLDGLGGIGGIGQQQVSLLGDGEEFGQRKVVTTTVTQAADPISAALGQGQVTQTTVTKSAGGLGGGLRGGNIFLSGRPGIGGGLRRVKTRVQPAGASLLLGSSSGLGAPFGGFGQRQVAVTKAAPIVQAAPVQILQAPVAAAPIQRRIISSRRPGDVFLTQAARPRVVQRVVQQRAPGNIQFTLGGNQIIGGPIAPQQSFVSAPRQVFTSPRQVVVAQQPQVISQIKTSPVISNSIFGNRAPQLIYNDGGKRFPGIDIIGGSRIGDPRLGYTQLPISTRRFATLGGLSKIGGSGLSSPFGLGGVGAGSKIGGLAAGGLGGIGAGGLGGLGAGSKIGGLAAGGLGGIGALGLGGIGGQTKTITQEEVVGPAGNPQILTTVTQSSPSVGSKIGGLATGGLGGIGQGSQKVVTQEEVVGPLGDRQVITTVSDNGSGRLAGGKIGGLAAGGLGGIGAGGLGGIGGQTKTITQEEVVGPAGDSAIITTVTQSDPSSKIGGLASGGLLGIGAGGKGSSGTVVQQEEVVNPITGAVSQITTTTQQLSQDPLSQSFVDPLSGGQVSVDPFTGGAQSQQVSVDPFSGVQENIADSIVQESISSGLGGGYNLDGYLPRVSFLSQYPYDVPSNQLLRSVISSPVFQQQQQEVEQIYVK</sequence>
<evidence type="ECO:0000313" key="2">
    <source>
        <dbReference type="EMBL" id="KAG8201755.1"/>
    </source>
</evidence>
<dbReference type="AlphaFoldDB" id="A0AAV6W1F9"/>
<organism evidence="2 3">
    <name type="scientific">Oedothorax gibbosus</name>
    <dbReference type="NCBI Taxonomy" id="931172"/>
    <lineage>
        <taxon>Eukaryota</taxon>
        <taxon>Metazoa</taxon>
        <taxon>Ecdysozoa</taxon>
        <taxon>Arthropoda</taxon>
        <taxon>Chelicerata</taxon>
        <taxon>Arachnida</taxon>
        <taxon>Araneae</taxon>
        <taxon>Araneomorphae</taxon>
        <taxon>Entelegynae</taxon>
        <taxon>Araneoidea</taxon>
        <taxon>Linyphiidae</taxon>
        <taxon>Erigoninae</taxon>
        <taxon>Oedothorax</taxon>
    </lineage>
</organism>
<gene>
    <name evidence="2" type="ORF">JTE90_012814</name>
</gene>
<feature type="signal peptide" evidence="1">
    <location>
        <begin position="1"/>
        <end position="19"/>
    </location>
</feature>
<comment type="caution">
    <text evidence="2">The sequence shown here is derived from an EMBL/GenBank/DDBJ whole genome shotgun (WGS) entry which is preliminary data.</text>
</comment>
<keyword evidence="1" id="KW-0732">Signal</keyword>
<evidence type="ECO:0008006" key="4">
    <source>
        <dbReference type="Google" id="ProtNLM"/>
    </source>
</evidence>
<dbReference type="Proteomes" id="UP000827092">
    <property type="component" value="Unassembled WGS sequence"/>
</dbReference>
<evidence type="ECO:0000313" key="3">
    <source>
        <dbReference type="Proteomes" id="UP000827092"/>
    </source>
</evidence>
<feature type="chain" id="PRO_5043596815" description="Fibroin heavy chain-like" evidence="1">
    <location>
        <begin position="20"/>
        <end position="897"/>
    </location>
</feature>
<evidence type="ECO:0000256" key="1">
    <source>
        <dbReference type="SAM" id="SignalP"/>
    </source>
</evidence>
<keyword evidence="3" id="KW-1185">Reference proteome</keyword>
<name>A0AAV6W1F9_9ARAC</name>